<name>A0AAE4CK36_9ACTN</name>
<dbReference type="Proteomes" id="UP001180845">
    <property type="component" value="Unassembled WGS sequence"/>
</dbReference>
<organism evidence="1 2">
    <name type="scientific">Haloactinomyces albus</name>
    <dbReference type="NCBI Taxonomy" id="1352928"/>
    <lineage>
        <taxon>Bacteria</taxon>
        <taxon>Bacillati</taxon>
        <taxon>Actinomycetota</taxon>
        <taxon>Actinomycetes</taxon>
        <taxon>Actinopolysporales</taxon>
        <taxon>Actinopolysporaceae</taxon>
        <taxon>Haloactinomyces</taxon>
    </lineage>
</organism>
<dbReference type="RefSeq" id="WP_310267739.1">
    <property type="nucleotide sequence ID" value="NZ_JAVDXW010000001.1"/>
</dbReference>
<proteinExistence type="predicted"/>
<keyword evidence="2" id="KW-1185">Reference proteome</keyword>
<sequence>MSTSEQIRPEITVLSEEHKHRARRQLLRRRPACGGCGGGDFQVGDALYLGFLFLHEDTDAYMVALTCTNPACPAAHTGITLRGSEFLTS</sequence>
<evidence type="ECO:0000313" key="2">
    <source>
        <dbReference type="Proteomes" id="UP001180845"/>
    </source>
</evidence>
<accession>A0AAE4CK36</accession>
<comment type="caution">
    <text evidence="1">The sequence shown here is derived from an EMBL/GenBank/DDBJ whole genome shotgun (WGS) entry which is preliminary data.</text>
</comment>
<evidence type="ECO:0000313" key="1">
    <source>
        <dbReference type="EMBL" id="MDR7299891.1"/>
    </source>
</evidence>
<protein>
    <submittedName>
        <fullName evidence="1">Uncharacterized protein</fullName>
    </submittedName>
</protein>
<reference evidence="1" key="1">
    <citation type="submission" date="2023-07" db="EMBL/GenBank/DDBJ databases">
        <title>Sequencing the genomes of 1000 actinobacteria strains.</title>
        <authorList>
            <person name="Klenk H.-P."/>
        </authorList>
    </citation>
    <scope>NUCLEOTIDE SEQUENCE</scope>
    <source>
        <strain evidence="1">DSM 45977</strain>
    </source>
</reference>
<gene>
    <name evidence="1" type="ORF">JOF55_000072</name>
</gene>
<dbReference type="AlphaFoldDB" id="A0AAE4CK36"/>
<dbReference type="EMBL" id="JAVDXW010000001">
    <property type="protein sequence ID" value="MDR7299891.1"/>
    <property type="molecule type" value="Genomic_DNA"/>
</dbReference>